<dbReference type="Proteomes" id="UP000015442">
    <property type="component" value="Unassembled WGS sequence"/>
</dbReference>
<name>T0GSJ4_9LEPT</name>
<protein>
    <submittedName>
        <fullName evidence="1">Uncharacterized protein</fullName>
    </submittedName>
</protein>
<dbReference type="EMBL" id="AKWY02000020">
    <property type="protein sequence ID" value="EQA71897.1"/>
    <property type="molecule type" value="Genomic_DNA"/>
</dbReference>
<dbReference type="RefSeq" id="WP_017213345.1">
    <property type="nucleotide sequence ID" value="NZ_AKWY02000020.1"/>
</dbReference>
<evidence type="ECO:0000313" key="1">
    <source>
        <dbReference type="EMBL" id="EQA71897.1"/>
    </source>
</evidence>
<comment type="caution">
    <text evidence="1">The sequence shown here is derived from an EMBL/GenBank/DDBJ whole genome shotgun (WGS) entry which is preliminary data.</text>
</comment>
<evidence type="ECO:0000313" key="2">
    <source>
        <dbReference type="Proteomes" id="UP000015442"/>
    </source>
</evidence>
<accession>T0GSJ4</accession>
<dbReference type="AlphaFoldDB" id="T0GSJ4"/>
<sequence>MEIFVFKKIVYSVRNILNPPDSSVLLEKNLPKSAYNVPGEQYFTIGAFDVSSLKTPTITGILATLAQNYSKVRRSYLPATTLHFFSVSDRSLYSVLSKFTDSEFSNSDFKLDDRPVPTLSTLKDESFSLNFNKNDVALKNVVSYKTYGPDYTFLFAPRHNPVRSIFDNITKFWSVSFTDYLESKVKVEIPSQTKYVLIFPDASAPTPISKTQTKSDISLQTLVTLNISEGT</sequence>
<organism evidence="1 2">
    <name type="scientific">Leptospira noguchii serovar Panama str. CZ214</name>
    <dbReference type="NCBI Taxonomy" id="1001595"/>
    <lineage>
        <taxon>Bacteria</taxon>
        <taxon>Pseudomonadati</taxon>
        <taxon>Spirochaetota</taxon>
        <taxon>Spirochaetia</taxon>
        <taxon>Leptospirales</taxon>
        <taxon>Leptospiraceae</taxon>
        <taxon>Leptospira</taxon>
    </lineage>
</organism>
<reference evidence="1 2" key="1">
    <citation type="submission" date="2013-05" db="EMBL/GenBank/DDBJ databases">
        <authorList>
            <person name="Harkins D.M."/>
            <person name="Durkin A.S."/>
            <person name="Brinkac L.M."/>
            <person name="Haft D.H."/>
            <person name="Selengut J.D."/>
            <person name="Sanka R."/>
            <person name="DePew J."/>
            <person name="Purushe J."/>
            <person name="Hartskeerl R.A."/>
            <person name="Ahmed A."/>
            <person name="van der Linden H."/>
            <person name="Goris M.G.A."/>
            <person name="Vinetz J.M."/>
            <person name="Sutton G.G."/>
            <person name="Nierman W.C."/>
            <person name="Fouts D.E."/>
        </authorList>
    </citation>
    <scope>NUCLEOTIDE SEQUENCE [LARGE SCALE GENOMIC DNA]</scope>
    <source>
        <strain evidence="1 2">CZ214</strain>
    </source>
</reference>
<proteinExistence type="predicted"/>
<dbReference type="GeneID" id="23201999"/>
<gene>
    <name evidence="1" type="ORF">LEP1GSC059_1125</name>
</gene>